<dbReference type="RefSeq" id="WP_066768629.1">
    <property type="nucleotide sequence ID" value="NZ_JAOCKX010000001.1"/>
</dbReference>
<evidence type="ECO:0000259" key="11">
    <source>
        <dbReference type="Pfam" id="PF26002"/>
    </source>
</evidence>
<evidence type="ECO:0000256" key="9">
    <source>
        <dbReference type="RuleBase" id="RU365093"/>
    </source>
</evidence>
<evidence type="ECO:0000256" key="3">
    <source>
        <dbReference type="ARBA" id="ARBA00022448"/>
    </source>
</evidence>
<evidence type="ECO:0000256" key="1">
    <source>
        <dbReference type="ARBA" id="ARBA00004377"/>
    </source>
</evidence>
<dbReference type="NCBIfam" id="TIGR01843">
    <property type="entry name" value="type_I_hlyD"/>
    <property type="match status" value="1"/>
</dbReference>
<dbReference type="Pfam" id="PF26002">
    <property type="entry name" value="Beta-barrel_AprE"/>
    <property type="match status" value="1"/>
</dbReference>
<dbReference type="EMBL" id="JAOCKX010000001">
    <property type="protein sequence ID" value="MDH2129603.1"/>
    <property type="molecule type" value="Genomic_DNA"/>
</dbReference>
<dbReference type="Proteomes" id="UP001162318">
    <property type="component" value="Unassembled WGS sequence"/>
</dbReference>
<dbReference type="Gene3D" id="2.40.30.170">
    <property type="match status" value="1"/>
</dbReference>
<dbReference type="Pfam" id="PF25994">
    <property type="entry name" value="HH_AprE"/>
    <property type="match status" value="1"/>
</dbReference>
<dbReference type="InterPro" id="IPR058982">
    <property type="entry name" value="Beta-barrel_AprE"/>
</dbReference>
<dbReference type="AlphaFoldDB" id="A0AA42WS66"/>
<evidence type="ECO:0000256" key="4">
    <source>
        <dbReference type="ARBA" id="ARBA00022475"/>
    </source>
</evidence>
<evidence type="ECO:0000313" key="13">
    <source>
        <dbReference type="Proteomes" id="UP001162318"/>
    </source>
</evidence>
<dbReference type="InterPro" id="IPR006144">
    <property type="entry name" value="Secretion_HlyD_CS"/>
</dbReference>
<keyword evidence="8 9" id="KW-0472">Membrane</keyword>
<keyword evidence="4 9" id="KW-1003">Cell membrane</keyword>
<dbReference type="PRINTS" id="PR01490">
    <property type="entry name" value="RTXTOXIND"/>
</dbReference>
<dbReference type="PANTHER" id="PTHR30386">
    <property type="entry name" value="MEMBRANE FUSION SUBUNIT OF EMRAB-TOLC MULTIDRUG EFFLUX PUMP"/>
    <property type="match status" value="1"/>
</dbReference>
<comment type="similarity">
    <text evidence="2 9">Belongs to the membrane fusion protein (MFP) (TC 8.A.1) family.</text>
</comment>
<dbReference type="PANTHER" id="PTHR30386:SF27">
    <property type="entry name" value="MEMBRANE FUSION PROTEIN (MFP) FAMILY PROTEIN"/>
    <property type="match status" value="1"/>
</dbReference>
<evidence type="ECO:0000256" key="7">
    <source>
        <dbReference type="ARBA" id="ARBA00022989"/>
    </source>
</evidence>
<gene>
    <name evidence="12" type="ORF">N5J77_00585</name>
</gene>
<keyword evidence="3 9" id="KW-0813">Transport</keyword>
<dbReference type="SUPFAM" id="SSF111369">
    <property type="entry name" value="HlyD-like secretion proteins"/>
    <property type="match status" value="1"/>
</dbReference>
<keyword evidence="6 9" id="KW-0812">Transmembrane</keyword>
<evidence type="ECO:0000256" key="5">
    <source>
        <dbReference type="ARBA" id="ARBA00022519"/>
    </source>
</evidence>
<dbReference type="InterPro" id="IPR058781">
    <property type="entry name" value="HH_AprE-like"/>
</dbReference>
<organism evidence="12 13">
    <name type="scientific">Sphingobium yanoikuyae</name>
    <name type="common">Sphingomonas yanoikuyae</name>
    <dbReference type="NCBI Taxonomy" id="13690"/>
    <lineage>
        <taxon>Bacteria</taxon>
        <taxon>Pseudomonadati</taxon>
        <taxon>Pseudomonadota</taxon>
        <taxon>Alphaproteobacteria</taxon>
        <taxon>Sphingomonadales</taxon>
        <taxon>Sphingomonadaceae</taxon>
        <taxon>Sphingobium</taxon>
    </lineage>
</organism>
<evidence type="ECO:0000256" key="8">
    <source>
        <dbReference type="ARBA" id="ARBA00023136"/>
    </source>
</evidence>
<feature type="domain" description="AprE-like beta-barrel" evidence="11">
    <location>
        <begin position="352"/>
        <end position="441"/>
    </location>
</feature>
<proteinExistence type="inferred from homology"/>
<dbReference type="PROSITE" id="PS00543">
    <property type="entry name" value="HLYD_FAMILY"/>
    <property type="match status" value="1"/>
</dbReference>
<dbReference type="GO" id="GO:0009306">
    <property type="term" value="P:protein secretion"/>
    <property type="evidence" value="ECO:0007669"/>
    <property type="project" value="InterPro"/>
</dbReference>
<feature type="domain" description="AprE-like long alpha-helical hairpin" evidence="10">
    <location>
        <begin position="125"/>
        <end position="308"/>
    </location>
</feature>
<comment type="subcellular location">
    <subcellularLocation>
        <location evidence="1 9">Cell inner membrane</location>
        <topology evidence="1 9">Single-pass membrane protein</topology>
    </subcellularLocation>
</comment>
<reference evidence="12" key="1">
    <citation type="submission" date="2022-09" db="EMBL/GenBank/DDBJ databases">
        <title>Intensive care unit water sources are persistently colonized with multi-drug resistant bacteria and are the site of extensive horizontal gene transfer of antibiotic resistance genes.</title>
        <authorList>
            <person name="Diorio-Toth L."/>
        </authorList>
    </citation>
    <scope>NUCLEOTIDE SEQUENCE</scope>
    <source>
        <strain evidence="12">GD03659</strain>
    </source>
</reference>
<keyword evidence="5 9" id="KW-0997">Cell inner membrane</keyword>
<evidence type="ECO:0000256" key="2">
    <source>
        <dbReference type="ARBA" id="ARBA00009477"/>
    </source>
</evidence>
<protein>
    <recommendedName>
        <fullName evidence="9">Membrane fusion protein (MFP) family protein</fullName>
    </recommendedName>
</protein>
<comment type="caution">
    <text evidence="12">The sequence shown here is derived from an EMBL/GenBank/DDBJ whole genome shotgun (WGS) entry which is preliminary data.</text>
</comment>
<name>A0AA42WS66_SPHYA</name>
<dbReference type="InterPro" id="IPR010129">
    <property type="entry name" value="T1SS_HlyD"/>
</dbReference>
<evidence type="ECO:0000259" key="10">
    <source>
        <dbReference type="Pfam" id="PF25994"/>
    </source>
</evidence>
<sequence>MSAWRHHWDVLKEALRADREWRRTFVPSREADFLPAALEVAERPVSPTARMAAWILTIGLLLTILWTVFGRIDVVASAPGSVIPTGNIKLVQSPGAGVVRAIYVRNGDFVRRGQALLDLDPTLAGADLASAQKALASTELDIARNRAIADALSGKGLHFTAPSGTRPEIADTQRRLIAAQLAQIEASTASLGDARSSALADVTAARASAARLADTVPILDRQIARMNRLDARGYAPGQRLLELERQRRSEAGDREIALAQVDRGLAEARKLDQQRREAREQARHTALTDLAKAEADAILRREEVTKATQMNRFQRLVSSVDGTVQSLEVHTVGGVVEAAKPLMTVVPARGGLEVEVRILNKDVGFVRVGQEAAVKLEAFPFTRYGTIPGRVRSISRDAVQDKDLGLVYIATIALARSYIDTDGRRTGLAPGLAATVDVKTGTRRIISYLLSPLQTSIAQAGHEK</sequence>
<dbReference type="Gene3D" id="2.40.50.100">
    <property type="match status" value="1"/>
</dbReference>
<feature type="transmembrane region" description="Helical" evidence="9">
    <location>
        <begin position="51"/>
        <end position="69"/>
    </location>
</feature>
<evidence type="ECO:0000256" key="6">
    <source>
        <dbReference type="ARBA" id="ARBA00022692"/>
    </source>
</evidence>
<dbReference type="GO" id="GO:0005886">
    <property type="term" value="C:plasma membrane"/>
    <property type="evidence" value="ECO:0007669"/>
    <property type="project" value="UniProtKB-SubCell"/>
</dbReference>
<dbReference type="InterPro" id="IPR050739">
    <property type="entry name" value="MFP"/>
</dbReference>
<keyword evidence="7 9" id="KW-1133">Transmembrane helix</keyword>
<evidence type="ECO:0000313" key="12">
    <source>
        <dbReference type="EMBL" id="MDH2129603.1"/>
    </source>
</evidence>
<accession>A0AA42WS66</accession>